<evidence type="ECO:0000313" key="2">
    <source>
        <dbReference type="Proteomes" id="UP000748531"/>
    </source>
</evidence>
<gene>
    <name evidence="1" type="ORF">PHET_10481</name>
</gene>
<proteinExistence type="predicted"/>
<dbReference type="Proteomes" id="UP000748531">
    <property type="component" value="Unassembled WGS sequence"/>
</dbReference>
<name>A0A8J4SG79_9TREM</name>
<dbReference type="EMBL" id="LUCH01007887">
    <property type="protein sequence ID" value="KAF5396543.1"/>
    <property type="molecule type" value="Genomic_DNA"/>
</dbReference>
<comment type="caution">
    <text evidence="1">The sequence shown here is derived from an EMBL/GenBank/DDBJ whole genome shotgun (WGS) entry which is preliminary data.</text>
</comment>
<sequence>MDFITHNIDSGTQPEVIRMTTKTTVELWPYLGLRSLRVRKFILGFLCTSLTLWGLYKFTRKPECSSSNVMTAETAELIFVGGHESSGKQSAV</sequence>
<evidence type="ECO:0000313" key="1">
    <source>
        <dbReference type="EMBL" id="KAF5396543.1"/>
    </source>
</evidence>
<keyword evidence="2" id="KW-1185">Reference proteome</keyword>
<reference evidence="1" key="1">
    <citation type="submission" date="2019-05" db="EMBL/GenBank/DDBJ databases">
        <title>Annotation for the trematode Paragonimus heterotremus.</title>
        <authorList>
            <person name="Choi Y.-J."/>
        </authorList>
    </citation>
    <scope>NUCLEOTIDE SEQUENCE</scope>
    <source>
        <strain evidence="1">LC</strain>
    </source>
</reference>
<protein>
    <submittedName>
        <fullName evidence="1">Uncharacterized protein</fullName>
    </submittedName>
</protein>
<dbReference type="AlphaFoldDB" id="A0A8J4SG79"/>
<organism evidence="1 2">
    <name type="scientific">Paragonimus heterotremus</name>
    <dbReference type="NCBI Taxonomy" id="100268"/>
    <lineage>
        <taxon>Eukaryota</taxon>
        <taxon>Metazoa</taxon>
        <taxon>Spiralia</taxon>
        <taxon>Lophotrochozoa</taxon>
        <taxon>Platyhelminthes</taxon>
        <taxon>Trematoda</taxon>
        <taxon>Digenea</taxon>
        <taxon>Plagiorchiida</taxon>
        <taxon>Troglotremata</taxon>
        <taxon>Troglotrematidae</taxon>
        <taxon>Paragonimus</taxon>
    </lineage>
</organism>
<accession>A0A8J4SG79</accession>